<dbReference type="PANTHER" id="PTHR46579:SF2">
    <property type="entry name" value="C2H2-TYPE DOMAIN-CONTAINING PROTEIN"/>
    <property type="match status" value="1"/>
</dbReference>
<proteinExistence type="predicted"/>
<dbReference type="PANTHER" id="PTHR46579">
    <property type="entry name" value="F5/8 TYPE C DOMAIN-CONTAINING PROTEIN-RELATED"/>
    <property type="match status" value="1"/>
</dbReference>
<gene>
    <name evidence="1" type="ORF">RO3G_12187</name>
</gene>
<evidence type="ECO:0008006" key="3">
    <source>
        <dbReference type="Google" id="ProtNLM"/>
    </source>
</evidence>
<name>I1CG96_RHIO9</name>
<dbReference type="InterPro" id="IPR004242">
    <property type="entry name" value="Transposase_21"/>
</dbReference>
<dbReference type="RefSeq" id="XP_067522872.1">
    <property type="nucleotide sequence ID" value="XM_067666771.1"/>
</dbReference>
<dbReference type="STRING" id="246409.I1CG96"/>
<reference evidence="1 2" key="1">
    <citation type="journal article" date="2009" name="PLoS Genet.">
        <title>Genomic analysis of the basal lineage fungus Rhizopus oryzae reveals a whole-genome duplication.</title>
        <authorList>
            <person name="Ma L.-J."/>
            <person name="Ibrahim A.S."/>
            <person name="Skory C."/>
            <person name="Grabherr M.G."/>
            <person name="Burger G."/>
            <person name="Butler M."/>
            <person name="Elias M."/>
            <person name="Idnurm A."/>
            <person name="Lang B.F."/>
            <person name="Sone T."/>
            <person name="Abe A."/>
            <person name="Calvo S.E."/>
            <person name="Corrochano L.M."/>
            <person name="Engels R."/>
            <person name="Fu J."/>
            <person name="Hansberg W."/>
            <person name="Kim J.-M."/>
            <person name="Kodira C.D."/>
            <person name="Koehrsen M.J."/>
            <person name="Liu B."/>
            <person name="Miranda-Saavedra D."/>
            <person name="O'Leary S."/>
            <person name="Ortiz-Castellanos L."/>
            <person name="Poulter R."/>
            <person name="Rodriguez-Romero J."/>
            <person name="Ruiz-Herrera J."/>
            <person name="Shen Y.-Q."/>
            <person name="Zeng Q."/>
            <person name="Galagan J."/>
            <person name="Birren B.W."/>
            <person name="Cuomo C.A."/>
            <person name="Wickes B.L."/>
        </authorList>
    </citation>
    <scope>NUCLEOTIDE SEQUENCE [LARGE SCALE GENOMIC DNA]</scope>
    <source>
        <strain evidence="2">RA 99-880 / ATCC MYA-4621 / FGSC 9543 / NRRL 43880</strain>
    </source>
</reference>
<dbReference type="InParanoid" id="I1CG96"/>
<evidence type="ECO:0000313" key="1">
    <source>
        <dbReference type="EMBL" id="EIE87476.1"/>
    </source>
</evidence>
<dbReference type="Pfam" id="PF02992">
    <property type="entry name" value="Transposase_21"/>
    <property type="match status" value="1"/>
</dbReference>
<accession>I1CG96</accession>
<dbReference type="OMA" id="INCGSAR"/>
<dbReference type="VEuPathDB" id="FungiDB:RO3G_12187"/>
<sequence length="559" mass="63982">MPNKNLYICVCPEVCAIKANGYDIVKKSTFERHEVTRQYSTIYSTYPVHHLHGQHVTDDMLTMFGQSESQITEAMEVDSSTNLEEIDDNGEAIDFDNVDLDLDDDYEGQFNENVDETPMYANRSFPPLDEPLSLYLFFFVILFKTKFLTDDQTELLMECMNVVLLFTNMKYRFPVKATTLLSSSELLQRCYEGVTQYSVCKGCHRLYRLNENGRSTVTVCRKCDESLIIGGTSNSHLPKMLFEYNSIVSTLKKFMCRPGFVDSLLKWKSRPQQQNLMLDVYDGNVWKQFGSVNGGLPFVQQSDYNIMLTINMDWFQPFVGTQHSSGGIYLTIQNLARDERNLKENVICVGLLPGPKEPSGAEINNYLSPLVDELFVLFDEGVLMDVLVDGALKKERVRAALTMVACDLQAARKLCGFTAGNSNCACHKCLKQFGSLDGDMMRRDFRNFDMASWIPRTNYTHRQAAMELYQQLSETSKSRHANLHGTKYSELLRLRYFDPVMFTVVDPMHNLYLGTAKKMMMIWRTTIKNRRLMLTNDDMKKMVAEARNIQLPVGITSIG</sequence>
<dbReference type="Proteomes" id="UP000009138">
    <property type="component" value="Unassembled WGS sequence"/>
</dbReference>
<evidence type="ECO:0000313" key="2">
    <source>
        <dbReference type="Proteomes" id="UP000009138"/>
    </source>
</evidence>
<dbReference type="GeneID" id="93619152"/>
<organism evidence="1 2">
    <name type="scientific">Rhizopus delemar (strain RA 99-880 / ATCC MYA-4621 / FGSC 9543 / NRRL 43880)</name>
    <name type="common">Mucormycosis agent</name>
    <name type="synonym">Rhizopus arrhizus var. delemar</name>
    <dbReference type="NCBI Taxonomy" id="246409"/>
    <lineage>
        <taxon>Eukaryota</taxon>
        <taxon>Fungi</taxon>
        <taxon>Fungi incertae sedis</taxon>
        <taxon>Mucoromycota</taxon>
        <taxon>Mucoromycotina</taxon>
        <taxon>Mucoromycetes</taxon>
        <taxon>Mucorales</taxon>
        <taxon>Mucorineae</taxon>
        <taxon>Rhizopodaceae</taxon>
        <taxon>Rhizopus</taxon>
    </lineage>
</organism>
<protein>
    <recommendedName>
        <fullName evidence="3">Transposase domain-containing protein</fullName>
    </recommendedName>
</protein>
<keyword evidence="2" id="KW-1185">Reference proteome</keyword>
<dbReference type="eggNOG" id="ENOG502RUQ4">
    <property type="taxonomic scope" value="Eukaryota"/>
</dbReference>
<dbReference type="AlphaFoldDB" id="I1CG96"/>
<dbReference type="EMBL" id="CH476741">
    <property type="protein sequence ID" value="EIE87476.1"/>
    <property type="molecule type" value="Genomic_DNA"/>
</dbReference>